<organism evidence="1 2">
    <name type="scientific">Fimbriiglobus ruber</name>
    <dbReference type="NCBI Taxonomy" id="1908690"/>
    <lineage>
        <taxon>Bacteria</taxon>
        <taxon>Pseudomonadati</taxon>
        <taxon>Planctomycetota</taxon>
        <taxon>Planctomycetia</taxon>
        <taxon>Gemmatales</taxon>
        <taxon>Gemmataceae</taxon>
        <taxon>Fimbriiglobus</taxon>
    </lineage>
</organism>
<dbReference type="RefSeq" id="WP_088252228.1">
    <property type="nucleotide sequence ID" value="NZ_NIDE01000001.1"/>
</dbReference>
<dbReference type="InterPro" id="IPR051200">
    <property type="entry name" value="Host-pathogen_enzymatic-act"/>
</dbReference>
<evidence type="ECO:0000313" key="2">
    <source>
        <dbReference type="Proteomes" id="UP000214646"/>
    </source>
</evidence>
<dbReference type="SUPFAM" id="SSF50969">
    <property type="entry name" value="YVTN repeat-like/Quinoprotein amine dehydrogenase"/>
    <property type="match status" value="1"/>
</dbReference>
<comment type="caution">
    <text evidence="1">The sequence shown here is derived from an EMBL/GenBank/DDBJ whole genome shotgun (WGS) entry which is preliminary data.</text>
</comment>
<dbReference type="EMBL" id="NIDE01000001">
    <property type="protein sequence ID" value="OWK47084.1"/>
    <property type="molecule type" value="Genomic_DNA"/>
</dbReference>
<protein>
    <submittedName>
        <fullName evidence="1">Surface antigen</fullName>
    </submittedName>
</protein>
<sequence length="364" mass="39839">MDRRTFLAASLTLPLAATARAEARVSRFLYVVCPGIRDYLEFGGAGILVFDIDDGHKFVKRIATDASKVGKPRNIKGVVANAATRKLHFTTPESLYCVDLLTEKTDWGTELPKGCDRVASTPDGKMLYVPSFEKDIWNVVETATGKVVTDIETKSGSHNTICGLDGKKVYLAGLKSPFLSIADTKTNKVVEKVGPFAAAIRPFTVNGSQTLCFVNVNELLGFEIGDLKTGKKLHRVEVPEFKQGPVKRHGCPSHGIGLTPDEREVWVVDGFNERVHVFDTTAMPPTWTRSIKLREQPGWVTFSLDGKYAYPSTGEVIDTTTKKIVTALSDEKGGPVHSEKMVEIHFKDGVPVATGDQFGLGRKV</sequence>
<evidence type="ECO:0000313" key="1">
    <source>
        <dbReference type="EMBL" id="OWK47084.1"/>
    </source>
</evidence>
<dbReference type="OrthoDB" id="8952942at2"/>
<dbReference type="Gene3D" id="2.130.10.10">
    <property type="entry name" value="YVTN repeat-like/Quinoprotein amine dehydrogenase"/>
    <property type="match status" value="2"/>
</dbReference>
<dbReference type="Proteomes" id="UP000214646">
    <property type="component" value="Unassembled WGS sequence"/>
</dbReference>
<keyword evidence="2" id="KW-1185">Reference proteome</keyword>
<name>A0A225E5N2_9BACT</name>
<dbReference type="InterPro" id="IPR011044">
    <property type="entry name" value="Quino_amine_DH_bsu"/>
</dbReference>
<reference evidence="2" key="1">
    <citation type="submission" date="2017-06" db="EMBL/GenBank/DDBJ databases">
        <title>Genome analysis of Fimbriiglobus ruber SP5, the first member of the order Planctomycetales with confirmed chitinolytic capability.</title>
        <authorList>
            <person name="Ravin N.V."/>
            <person name="Rakitin A.L."/>
            <person name="Ivanova A.A."/>
            <person name="Beletsky A.V."/>
            <person name="Kulichevskaya I.S."/>
            <person name="Mardanov A.V."/>
            <person name="Dedysh S.N."/>
        </authorList>
    </citation>
    <scope>NUCLEOTIDE SEQUENCE [LARGE SCALE GENOMIC DNA]</scope>
    <source>
        <strain evidence="2">SP5</strain>
    </source>
</reference>
<dbReference type="AlphaFoldDB" id="A0A225E5N2"/>
<proteinExistence type="predicted"/>
<dbReference type="PANTHER" id="PTHR47197">
    <property type="entry name" value="PROTEIN NIRF"/>
    <property type="match status" value="1"/>
</dbReference>
<gene>
    <name evidence="1" type="ORF">FRUB_00783</name>
</gene>
<dbReference type="PANTHER" id="PTHR47197:SF3">
    <property type="entry name" value="DIHYDRO-HEME D1 DEHYDROGENASE"/>
    <property type="match status" value="1"/>
</dbReference>
<accession>A0A225E5N2</accession>
<dbReference type="InterPro" id="IPR015943">
    <property type="entry name" value="WD40/YVTN_repeat-like_dom_sf"/>
</dbReference>